<sequence>MIISRAFIILVFLCFSQVAQANFDFNANCINAYQNILSLKLNTARILISAEKRKNPSNSIPYLLDNYVDYFSLMTTENKTDFERFKDRKSERISRIEKDDKGSPYYLFALAEINLQFALSRSRAKEYFTASIEVNRAYSQLQENAKKFPEFLPNQKNLGMINAVLGSIPDGMRKALSAFGIRGDTKTGIRMMESLIEKLPGSSYAHFYDETVFYYSIIQTDIVPDPANYSKIMKNTEDMDRESLLRTYIRAYAGVKMGNTRNSLVELNKKPSGPVYPSYPYLDYLSGIAKMQNLDPTAALSFNTYLKGYKGVNLIKDTYLQLAWLELIRGNAKAYQYYVEEVKQKGYEFSGRDKQAMREVNYGIPDIGLLKARLLSDGGNYERAMSQLSGKTTNDFKNLMYKIEFNYRMGRIYDLTSKNELALKYYQKAIDLGKNEPYYFASNSALRSGMIYEMNKNKIRAKQFYNVAINMKDHDYENSIENRAKEGLKRVGD</sequence>
<feature type="repeat" description="TPR" evidence="1">
    <location>
        <begin position="403"/>
        <end position="436"/>
    </location>
</feature>
<keyword evidence="1" id="KW-0802">TPR repeat</keyword>
<dbReference type="Pfam" id="PF13181">
    <property type="entry name" value="TPR_8"/>
    <property type="match status" value="1"/>
</dbReference>
<accession>A0A1G9RSJ8</accession>
<evidence type="ECO:0000313" key="3">
    <source>
        <dbReference type="EMBL" id="SDM25475.1"/>
    </source>
</evidence>
<keyword evidence="2" id="KW-0732">Signal</keyword>
<dbReference type="Gene3D" id="1.25.40.10">
    <property type="entry name" value="Tetratricopeptide repeat domain"/>
    <property type="match status" value="1"/>
</dbReference>
<gene>
    <name evidence="3" type="ORF">SAMN05421813_108112</name>
</gene>
<evidence type="ECO:0000256" key="1">
    <source>
        <dbReference type="PROSITE-ProRule" id="PRU00339"/>
    </source>
</evidence>
<dbReference type="STRING" id="990371.SAMN05421813_108112"/>
<dbReference type="AlphaFoldDB" id="A0A1G9RSJ8"/>
<evidence type="ECO:0000256" key="2">
    <source>
        <dbReference type="SAM" id="SignalP"/>
    </source>
</evidence>
<name>A0A1G9RSJ8_9SPHI</name>
<dbReference type="EMBL" id="FNHH01000008">
    <property type="protein sequence ID" value="SDM25475.1"/>
    <property type="molecule type" value="Genomic_DNA"/>
</dbReference>
<evidence type="ECO:0000313" key="4">
    <source>
        <dbReference type="Proteomes" id="UP000199226"/>
    </source>
</evidence>
<dbReference type="InterPro" id="IPR011990">
    <property type="entry name" value="TPR-like_helical_dom_sf"/>
</dbReference>
<protein>
    <submittedName>
        <fullName evidence="3">Uncharacterized protein</fullName>
    </submittedName>
</protein>
<dbReference type="RefSeq" id="WP_090703280.1">
    <property type="nucleotide sequence ID" value="NZ_FNHH01000008.1"/>
</dbReference>
<reference evidence="4" key="1">
    <citation type="submission" date="2016-10" db="EMBL/GenBank/DDBJ databases">
        <authorList>
            <person name="Varghese N."/>
            <person name="Submissions S."/>
        </authorList>
    </citation>
    <scope>NUCLEOTIDE SEQUENCE [LARGE SCALE GENOMIC DNA]</scope>
    <source>
        <strain evidence="4">DSM 24536</strain>
    </source>
</reference>
<dbReference type="Proteomes" id="UP000199226">
    <property type="component" value="Unassembled WGS sequence"/>
</dbReference>
<dbReference type="PROSITE" id="PS50005">
    <property type="entry name" value="TPR"/>
    <property type="match status" value="1"/>
</dbReference>
<feature type="chain" id="PRO_5011501339" evidence="2">
    <location>
        <begin position="22"/>
        <end position="493"/>
    </location>
</feature>
<keyword evidence="4" id="KW-1185">Reference proteome</keyword>
<feature type="signal peptide" evidence="2">
    <location>
        <begin position="1"/>
        <end position="21"/>
    </location>
</feature>
<organism evidence="3 4">
    <name type="scientific">Daejeonella rubra</name>
    <dbReference type="NCBI Taxonomy" id="990371"/>
    <lineage>
        <taxon>Bacteria</taxon>
        <taxon>Pseudomonadati</taxon>
        <taxon>Bacteroidota</taxon>
        <taxon>Sphingobacteriia</taxon>
        <taxon>Sphingobacteriales</taxon>
        <taxon>Sphingobacteriaceae</taxon>
        <taxon>Daejeonella</taxon>
    </lineage>
</organism>
<dbReference type="OrthoDB" id="1466726at2"/>
<dbReference type="SUPFAM" id="SSF48452">
    <property type="entry name" value="TPR-like"/>
    <property type="match status" value="1"/>
</dbReference>
<dbReference type="InterPro" id="IPR019734">
    <property type="entry name" value="TPR_rpt"/>
</dbReference>
<proteinExistence type="predicted"/>